<evidence type="ECO:0000256" key="1">
    <source>
        <dbReference type="ARBA" id="ARBA00004202"/>
    </source>
</evidence>
<feature type="region of interest" description="Disordered" evidence="12">
    <location>
        <begin position="542"/>
        <end position="585"/>
    </location>
</feature>
<dbReference type="EMBL" id="AMQN01001498">
    <property type="status" value="NOT_ANNOTATED_CDS"/>
    <property type="molecule type" value="Genomic_DNA"/>
</dbReference>
<name>R7UCB4_CAPTE</name>
<reference evidence="14 16" key="2">
    <citation type="journal article" date="2013" name="Nature">
        <title>Insights into bilaterian evolution from three spiralian genomes.</title>
        <authorList>
            <person name="Simakov O."/>
            <person name="Marletaz F."/>
            <person name="Cho S.J."/>
            <person name="Edsinger-Gonzales E."/>
            <person name="Havlak P."/>
            <person name="Hellsten U."/>
            <person name="Kuo D.H."/>
            <person name="Larsson T."/>
            <person name="Lv J."/>
            <person name="Arendt D."/>
            <person name="Savage R."/>
            <person name="Osoegawa K."/>
            <person name="de Jong P."/>
            <person name="Grimwood J."/>
            <person name="Chapman J.A."/>
            <person name="Shapiro H."/>
            <person name="Aerts A."/>
            <person name="Otillar R.P."/>
            <person name="Terry A.Y."/>
            <person name="Boore J.L."/>
            <person name="Grigoriev I.V."/>
            <person name="Lindberg D.R."/>
            <person name="Seaver E.C."/>
            <person name="Weisblat D.A."/>
            <person name="Putnam N.H."/>
            <person name="Rokhsar D.S."/>
        </authorList>
    </citation>
    <scope>NUCLEOTIDE SEQUENCE</scope>
    <source>
        <strain evidence="14 16">I ESC-2004</strain>
    </source>
</reference>
<dbReference type="AlphaFoldDB" id="R7UCB4"/>
<evidence type="ECO:0000256" key="5">
    <source>
        <dbReference type="ARBA" id="ARBA00022483"/>
    </source>
</evidence>
<evidence type="ECO:0000256" key="12">
    <source>
        <dbReference type="SAM" id="MobiDB-lite"/>
    </source>
</evidence>
<dbReference type="Pfam" id="PF08366">
    <property type="entry name" value="LLGL"/>
    <property type="match status" value="1"/>
</dbReference>
<dbReference type="GO" id="GO:0019905">
    <property type="term" value="F:syntaxin binding"/>
    <property type="evidence" value="ECO:0007669"/>
    <property type="project" value="TreeGrafter"/>
</dbReference>
<dbReference type="InterPro" id="IPR000664">
    <property type="entry name" value="Lethal2_giant"/>
</dbReference>
<dbReference type="GO" id="GO:0005096">
    <property type="term" value="F:GTPase activator activity"/>
    <property type="evidence" value="ECO:0007669"/>
    <property type="project" value="TreeGrafter"/>
</dbReference>
<dbReference type="GO" id="GO:0006893">
    <property type="term" value="P:Golgi to plasma membrane transport"/>
    <property type="evidence" value="ECO:0007669"/>
    <property type="project" value="TreeGrafter"/>
</dbReference>
<dbReference type="GO" id="GO:0006887">
    <property type="term" value="P:exocytosis"/>
    <property type="evidence" value="ECO:0007669"/>
    <property type="project" value="UniProtKB-KW"/>
</dbReference>
<keyword evidence="7" id="KW-0597">Phosphoprotein</keyword>
<keyword evidence="16" id="KW-1185">Reference proteome</keyword>
<dbReference type="OMA" id="IVWKFFD"/>
<evidence type="ECO:0000256" key="11">
    <source>
        <dbReference type="PROSITE-ProRule" id="PRU00290"/>
    </source>
</evidence>
<dbReference type="GO" id="GO:0005886">
    <property type="term" value="C:plasma membrane"/>
    <property type="evidence" value="ECO:0007669"/>
    <property type="project" value="UniProtKB-SubCell"/>
</dbReference>
<keyword evidence="9" id="KW-0677">Repeat</keyword>
<dbReference type="OrthoDB" id="19944at2759"/>
<dbReference type="PROSITE" id="PS50892">
    <property type="entry name" value="V_SNARE"/>
    <property type="match status" value="1"/>
</dbReference>
<dbReference type="Pfam" id="PF08596">
    <property type="entry name" value="Lgl_C"/>
    <property type="match status" value="1"/>
</dbReference>
<dbReference type="InterPro" id="IPR036322">
    <property type="entry name" value="WD40_repeat_dom_sf"/>
</dbReference>
<organism evidence="14">
    <name type="scientific">Capitella teleta</name>
    <name type="common">Polychaete worm</name>
    <dbReference type="NCBI Taxonomy" id="283909"/>
    <lineage>
        <taxon>Eukaryota</taxon>
        <taxon>Metazoa</taxon>
        <taxon>Spiralia</taxon>
        <taxon>Lophotrochozoa</taxon>
        <taxon>Annelida</taxon>
        <taxon>Polychaeta</taxon>
        <taxon>Sedentaria</taxon>
        <taxon>Scolecida</taxon>
        <taxon>Capitellidae</taxon>
        <taxon>Capitella</taxon>
    </lineage>
</organism>
<protein>
    <recommendedName>
        <fullName evidence="13">V-SNARE coiled-coil homology domain-containing protein</fullName>
    </recommendedName>
</protein>
<proteinExistence type="inferred from homology"/>
<reference evidence="16" key="1">
    <citation type="submission" date="2012-12" db="EMBL/GenBank/DDBJ databases">
        <authorList>
            <person name="Hellsten U."/>
            <person name="Grimwood J."/>
            <person name="Chapman J.A."/>
            <person name="Shapiro H."/>
            <person name="Aerts A."/>
            <person name="Otillar R.P."/>
            <person name="Terry A.Y."/>
            <person name="Boore J.L."/>
            <person name="Simakov O."/>
            <person name="Marletaz F."/>
            <person name="Cho S.-J."/>
            <person name="Edsinger-Gonzales E."/>
            <person name="Havlak P."/>
            <person name="Kuo D.-H."/>
            <person name="Larsson T."/>
            <person name="Lv J."/>
            <person name="Arendt D."/>
            <person name="Savage R."/>
            <person name="Osoegawa K."/>
            <person name="de Jong P."/>
            <person name="Lindberg D.R."/>
            <person name="Seaver E.C."/>
            <person name="Weisblat D.A."/>
            <person name="Putnam N.H."/>
            <person name="Grigoriev I.V."/>
            <person name="Rokhsar D.S."/>
        </authorList>
    </citation>
    <scope>NUCLEOTIDE SEQUENCE</scope>
    <source>
        <strain evidence="16">I ESC-2004</strain>
    </source>
</reference>
<dbReference type="InterPro" id="IPR042855">
    <property type="entry name" value="V_SNARE_CC"/>
</dbReference>
<evidence type="ECO:0000313" key="15">
    <source>
        <dbReference type="EnsemblMetazoa" id="CapteP91323"/>
    </source>
</evidence>
<sequence>MKKFNLRGVLDNLRSSVSTPSKAEWDVEETLRSDHFQVAKTVRHGFPHQPTCLTFDPVQNLLAIGTRSGSVRIFGRPGVDCHMKHDGEVAVIQILFLVNEGAMVTACTDDQLHLWTLRQKKPEIVHSLKFQRERITCAHLPFRSKWLYVGTERGNVHVVNIESFILSGYVINWNKAIELSRKTHPGQVIHLSDNPADPNKLLIGFEGGTIVLWDLKTKTADMRYNCPEVLRSISWHHEGKQFMCSHGDGSLTTWNTRIAQKPQAIMMPHAKIGKDGKPEPCKPIPKVQWLCTKNGESYVIFSGGMPMDKAGRTPTLTVMHAKSTTVLEMEHHVVDFLTLNDSPWNNDFQDPYGIVVLLQNDLVVVDLNCPGYPCFENPYPMDLHESPVTACLYVADCAPDLIPAFYSVGSKQKKTGFSEREWPIKGGQWGQTTCSYSEIMITGHADGSLKFWDASAVTLQVLYKLKTAKIFDKAKCQQPDAEDDPFAIQQLYLDPESRYLISVGLTHFVLFKFSKQEAILDPSVLEISIVYEIYDELESPELEYPPAPPNKPSLSSVSQQSGSLGSYSSSASDANTKVSVRPNTSVRVKGGTRKWSAGYQPELCCILTWIDGDAPPPITNITLNSSYGLLAFGNECGLAVVDIIQKTCLLNLGTPDLYGSMDPYSRAPRSPKNKGQCASLGMQLTPNDVTASDECKSPTTDQVCKSPNSALESAPLLDKSDGSFCRSRSSSMSSLENISKEAIECLQFADSYTRKTDSWTCPCLWVGTSLGSVLVISLNLPEGADDRRIQPVIVSPSGTIFRLKGSILALSFLDCNGFLIPSATEQWQEPGQQSMSGGMKARMSPTSSTEIPGDRQFAIMCSEKHARVVSLPTQACAYKVKITDTSIVAKAEVTTIRDSVCLACYLANGHIMTFSLPSLKPLLDVDFLPSTDVRIAKTFCFSNNGHALYFCSPSEVQKITLSAEICDTLSEMLGELFLPCDTPEAPKQSFFKNLFGPSSNTLDREELFGEEGSGKASKTIAKYTAGMANAQERAAAGCSEIAKAKMLALERGEKLGELEDRTAQMRLEAEAYSQTSHQLMAKFRDKKWYQF</sequence>
<dbReference type="InterPro" id="IPR001680">
    <property type="entry name" value="WD40_rpt"/>
</dbReference>
<feature type="region of interest" description="Disordered" evidence="12">
    <location>
        <begin position="829"/>
        <end position="850"/>
    </location>
</feature>
<dbReference type="GO" id="GO:0031201">
    <property type="term" value="C:SNARE complex"/>
    <property type="evidence" value="ECO:0007669"/>
    <property type="project" value="TreeGrafter"/>
</dbReference>
<dbReference type="FunFam" id="2.130.10.10:FF:000521">
    <property type="entry name" value="syntaxin-binding protein 5-like isoform X1"/>
    <property type="match status" value="1"/>
</dbReference>
<evidence type="ECO:0000256" key="8">
    <source>
        <dbReference type="ARBA" id="ARBA00022574"/>
    </source>
</evidence>
<dbReference type="PANTHER" id="PTHR10241">
    <property type="entry name" value="LETHAL 2 GIANT LARVAE PROTEIN"/>
    <property type="match status" value="1"/>
</dbReference>
<keyword evidence="5" id="KW-0268">Exocytosis</keyword>
<reference evidence="15" key="3">
    <citation type="submission" date="2015-06" db="UniProtKB">
        <authorList>
            <consortium name="EnsemblMetazoa"/>
        </authorList>
    </citation>
    <scope>IDENTIFICATION</scope>
</reference>
<evidence type="ECO:0000256" key="7">
    <source>
        <dbReference type="ARBA" id="ARBA00022553"/>
    </source>
</evidence>
<keyword evidence="4" id="KW-1003">Cell membrane</keyword>
<feature type="domain" description="V-SNARE coiled-coil homology" evidence="13">
    <location>
        <begin position="1026"/>
        <end position="1086"/>
    </location>
</feature>
<gene>
    <name evidence="14" type="ORF">CAPTEDRAFT_91323</name>
</gene>
<keyword evidence="10" id="KW-0472">Membrane</keyword>
<keyword evidence="6" id="KW-0963">Cytoplasm</keyword>
<evidence type="ECO:0000256" key="2">
    <source>
        <dbReference type="ARBA" id="ARBA00004496"/>
    </source>
</evidence>
<dbReference type="PANTHER" id="PTHR10241:SF25">
    <property type="entry name" value="TOMOSYN, ISOFORM C"/>
    <property type="match status" value="1"/>
</dbReference>
<dbReference type="HOGENOM" id="CLU_002808_0_0_1"/>
<evidence type="ECO:0000313" key="14">
    <source>
        <dbReference type="EMBL" id="ELU03639.1"/>
    </source>
</evidence>
<comment type="subcellular location">
    <subcellularLocation>
        <location evidence="1">Cell membrane</location>
        <topology evidence="1">Peripheral membrane protein</topology>
    </subcellularLocation>
    <subcellularLocation>
        <location evidence="2">Cytoplasm</location>
    </subcellularLocation>
</comment>
<dbReference type="STRING" id="283909.R7UCB4"/>
<dbReference type="InterPro" id="IPR015943">
    <property type="entry name" value="WD40/YVTN_repeat-like_dom_sf"/>
</dbReference>
<evidence type="ECO:0000256" key="9">
    <source>
        <dbReference type="ARBA" id="ARBA00022737"/>
    </source>
</evidence>
<evidence type="ECO:0000256" key="3">
    <source>
        <dbReference type="ARBA" id="ARBA00008070"/>
    </source>
</evidence>
<dbReference type="Gene3D" id="1.20.5.110">
    <property type="match status" value="1"/>
</dbReference>
<evidence type="ECO:0000256" key="10">
    <source>
        <dbReference type="ARBA" id="ARBA00023136"/>
    </source>
</evidence>
<evidence type="ECO:0000256" key="4">
    <source>
        <dbReference type="ARBA" id="ARBA00022475"/>
    </source>
</evidence>
<evidence type="ECO:0000259" key="13">
    <source>
        <dbReference type="PROSITE" id="PS50892"/>
    </source>
</evidence>
<accession>R7UCB4</accession>
<dbReference type="EnsemblMetazoa" id="CapteT91323">
    <property type="protein sequence ID" value="CapteP91323"/>
    <property type="gene ID" value="CapteG91323"/>
</dbReference>
<dbReference type="EMBL" id="AMQN01001497">
    <property type="status" value="NOT_ANNOTATED_CDS"/>
    <property type="molecule type" value="Genomic_DNA"/>
</dbReference>
<dbReference type="InterPro" id="IPR013577">
    <property type="entry name" value="LLGL2"/>
</dbReference>
<dbReference type="FunCoup" id="R7UCB4">
    <property type="interactions" value="1064"/>
</dbReference>
<dbReference type="CDD" id="cd15873">
    <property type="entry name" value="R-SNARE_STXBP5_6"/>
    <property type="match status" value="1"/>
</dbReference>
<dbReference type="GO" id="GO:0045159">
    <property type="term" value="F:myosin II binding"/>
    <property type="evidence" value="ECO:0007669"/>
    <property type="project" value="TreeGrafter"/>
</dbReference>
<dbReference type="InterPro" id="IPR013905">
    <property type="entry name" value="Lgl_C_dom"/>
</dbReference>
<dbReference type="Proteomes" id="UP000014760">
    <property type="component" value="Unassembled WGS sequence"/>
</dbReference>
<keyword evidence="11" id="KW-0175">Coiled coil</keyword>
<feature type="compositionally biased region" description="Low complexity" evidence="12">
    <location>
        <begin position="553"/>
        <end position="572"/>
    </location>
</feature>
<dbReference type="EMBL" id="KB303020">
    <property type="protein sequence ID" value="ELU03639.1"/>
    <property type="molecule type" value="Genomic_DNA"/>
</dbReference>
<dbReference type="Gene3D" id="2.130.10.10">
    <property type="entry name" value="YVTN repeat-like/Quinoprotein amine dehydrogenase"/>
    <property type="match status" value="2"/>
</dbReference>
<dbReference type="SMART" id="SM00320">
    <property type="entry name" value="WD40"/>
    <property type="match status" value="6"/>
</dbReference>
<evidence type="ECO:0000256" key="6">
    <source>
        <dbReference type="ARBA" id="ARBA00022490"/>
    </source>
</evidence>
<feature type="compositionally biased region" description="Polar residues" evidence="12">
    <location>
        <begin position="573"/>
        <end position="585"/>
    </location>
</feature>
<dbReference type="SUPFAM" id="SSF50978">
    <property type="entry name" value="WD40 repeat-like"/>
    <property type="match status" value="2"/>
</dbReference>
<dbReference type="SUPFAM" id="SSF58038">
    <property type="entry name" value="SNARE fusion complex"/>
    <property type="match status" value="1"/>
</dbReference>
<evidence type="ECO:0000313" key="16">
    <source>
        <dbReference type="Proteomes" id="UP000014760"/>
    </source>
</evidence>
<comment type="similarity">
    <text evidence="3">Belongs to the WD repeat L(2)GL family.</text>
</comment>
<dbReference type="PRINTS" id="PR00962">
    <property type="entry name" value="LETHAL2GIANT"/>
</dbReference>
<keyword evidence="8" id="KW-0853">WD repeat</keyword>